<keyword evidence="2" id="KW-1185">Reference proteome</keyword>
<dbReference type="Proteomes" id="UP000190135">
    <property type="component" value="Unassembled WGS sequence"/>
</dbReference>
<protein>
    <submittedName>
        <fullName evidence="1">Uncharacterized protein</fullName>
    </submittedName>
</protein>
<dbReference type="STRING" id="1365950.SAMN05428963_11074"/>
<organism evidence="1 2">
    <name type="scientific">Consotaella salsifontis</name>
    <dbReference type="NCBI Taxonomy" id="1365950"/>
    <lineage>
        <taxon>Bacteria</taxon>
        <taxon>Pseudomonadati</taxon>
        <taxon>Pseudomonadota</taxon>
        <taxon>Alphaproteobacteria</taxon>
        <taxon>Hyphomicrobiales</taxon>
        <taxon>Aurantimonadaceae</taxon>
        <taxon>Consotaella</taxon>
    </lineage>
</organism>
<evidence type="ECO:0000313" key="1">
    <source>
        <dbReference type="EMBL" id="SKA26399.1"/>
    </source>
</evidence>
<proteinExistence type="predicted"/>
<accession>A0A1T4SDV9</accession>
<name>A0A1T4SDV9_9HYPH</name>
<dbReference type="RefSeq" id="WP_078709180.1">
    <property type="nucleotide sequence ID" value="NZ_FUXL01000010.1"/>
</dbReference>
<sequence>MTLDDILHNVADQDKGREFQLVDPVTGAPTGIKLWIVGPDSDTANRARIGLYDELAEMADADGKVSAENREKARLNCLARHVLRWEIVEDGQPVPFTTANLLRLLKVQWCQAQVDAFASDRVAHRGNV</sequence>
<evidence type="ECO:0000313" key="2">
    <source>
        <dbReference type="Proteomes" id="UP000190135"/>
    </source>
</evidence>
<dbReference type="AlphaFoldDB" id="A0A1T4SDV9"/>
<dbReference type="OrthoDB" id="8454346at2"/>
<gene>
    <name evidence="1" type="ORF">SAMN05428963_11074</name>
</gene>
<dbReference type="EMBL" id="FUXL01000010">
    <property type="protein sequence ID" value="SKA26399.1"/>
    <property type="molecule type" value="Genomic_DNA"/>
</dbReference>
<reference evidence="2" key="1">
    <citation type="submission" date="2017-02" db="EMBL/GenBank/DDBJ databases">
        <authorList>
            <person name="Varghese N."/>
            <person name="Submissions S."/>
        </authorList>
    </citation>
    <scope>NUCLEOTIDE SEQUENCE [LARGE SCALE GENOMIC DNA]</scope>
    <source>
        <strain evidence="2">USBA 369</strain>
    </source>
</reference>